<dbReference type="InterPro" id="IPR035901">
    <property type="entry name" value="GIY-YIG_endonuc_sf"/>
</dbReference>
<dbReference type="Gene3D" id="3.40.1440.10">
    <property type="entry name" value="GIY-YIG endonuclease"/>
    <property type="match status" value="1"/>
</dbReference>
<dbReference type="AlphaFoldDB" id="A0A285R283"/>
<dbReference type="EMBL" id="OBMI01000002">
    <property type="protein sequence ID" value="SOB86477.1"/>
    <property type="molecule type" value="Genomic_DNA"/>
</dbReference>
<keyword evidence="3" id="KW-0540">Nuclease</keyword>
<keyword evidence="3" id="KW-0255">Endonuclease</keyword>
<evidence type="ECO:0000256" key="1">
    <source>
        <dbReference type="ARBA" id="ARBA00007435"/>
    </source>
</evidence>
<accession>A0A285R283</accession>
<dbReference type="GO" id="GO:0004519">
    <property type="term" value="F:endonuclease activity"/>
    <property type="evidence" value="ECO:0007669"/>
    <property type="project" value="UniProtKB-KW"/>
</dbReference>
<organism evidence="3 4">
    <name type="scientific">Sphingomonas guangdongensis</name>
    <dbReference type="NCBI Taxonomy" id="1141890"/>
    <lineage>
        <taxon>Bacteria</taxon>
        <taxon>Pseudomonadati</taxon>
        <taxon>Pseudomonadota</taxon>
        <taxon>Alphaproteobacteria</taxon>
        <taxon>Sphingomonadales</taxon>
        <taxon>Sphingomonadaceae</taxon>
        <taxon>Sphingomonas</taxon>
    </lineage>
</organism>
<sequence length="72" mass="7965">MWDGQPCVYMMASGCNGTLYVGVTSDLVARVVQHRGGAYAGFTDRYGAKRLVWFETAASMMDAIAVEKRIKR</sequence>
<proteinExistence type="inferred from homology"/>
<gene>
    <name evidence="3" type="ORF">SAMN06297144_1582</name>
</gene>
<reference evidence="3 4" key="1">
    <citation type="submission" date="2017-07" db="EMBL/GenBank/DDBJ databases">
        <authorList>
            <person name="Sun Z.S."/>
            <person name="Albrecht U."/>
            <person name="Echele G."/>
            <person name="Lee C.C."/>
        </authorList>
    </citation>
    <scope>NUCLEOTIDE SEQUENCE [LARGE SCALE GENOMIC DNA]</scope>
    <source>
        <strain evidence="3 4">CGMCC 1.12672</strain>
    </source>
</reference>
<keyword evidence="4" id="KW-1185">Reference proteome</keyword>
<feature type="domain" description="GIY-YIG" evidence="2">
    <location>
        <begin position="4"/>
        <end position="72"/>
    </location>
</feature>
<dbReference type="PANTHER" id="PTHR34477:SF5">
    <property type="entry name" value="BSL5627 PROTEIN"/>
    <property type="match status" value="1"/>
</dbReference>
<dbReference type="PROSITE" id="PS50164">
    <property type="entry name" value="GIY_YIG"/>
    <property type="match status" value="1"/>
</dbReference>
<evidence type="ECO:0000313" key="3">
    <source>
        <dbReference type="EMBL" id="SOB86477.1"/>
    </source>
</evidence>
<protein>
    <submittedName>
        <fullName evidence="3">Putative endonuclease</fullName>
    </submittedName>
</protein>
<dbReference type="Pfam" id="PF01541">
    <property type="entry name" value="GIY-YIG"/>
    <property type="match status" value="1"/>
</dbReference>
<keyword evidence="3" id="KW-0378">Hydrolase</keyword>
<dbReference type="OrthoDB" id="287318at2"/>
<name>A0A285R283_9SPHN</name>
<evidence type="ECO:0000259" key="2">
    <source>
        <dbReference type="PROSITE" id="PS50164"/>
    </source>
</evidence>
<dbReference type="SUPFAM" id="SSF82771">
    <property type="entry name" value="GIY-YIG endonuclease"/>
    <property type="match status" value="1"/>
</dbReference>
<comment type="similarity">
    <text evidence="1">Belongs to the UPF0213 family.</text>
</comment>
<dbReference type="InterPro" id="IPR050190">
    <property type="entry name" value="UPF0213_domain"/>
</dbReference>
<dbReference type="Proteomes" id="UP000219494">
    <property type="component" value="Unassembled WGS sequence"/>
</dbReference>
<evidence type="ECO:0000313" key="4">
    <source>
        <dbReference type="Proteomes" id="UP000219494"/>
    </source>
</evidence>
<dbReference type="PANTHER" id="PTHR34477">
    <property type="entry name" value="UPF0213 PROTEIN YHBQ"/>
    <property type="match status" value="1"/>
</dbReference>
<dbReference type="InterPro" id="IPR000305">
    <property type="entry name" value="GIY-YIG_endonuc"/>
</dbReference>